<organism evidence="2 3">
    <name type="scientific">Gnomoniopsis smithogilvyi</name>
    <dbReference type="NCBI Taxonomy" id="1191159"/>
    <lineage>
        <taxon>Eukaryota</taxon>
        <taxon>Fungi</taxon>
        <taxon>Dikarya</taxon>
        <taxon>Ascomycota</taxon>
        <taxon>Pezizomycotina</taxon>
        <taxon>Sordariomycetes</taxon>
        <taxon>Sordariomycetidae</taxon>
        <taxon>Diaporthales</taxon>
        <taxon>Gnomoniaceae</taxon>
        <taxon>Gnomoniopsis</taxon>
    </lineage>
</organism>
<dbReference type="OrthoDB" id="2504266at2759"/>
<feature type="compositionally biased region" description="Basic and acidic residues" evidence="1">
    <location>
        <begin position="62"/>
        <end position="72"/>
    </location>
</feature>
<feature type="compositionally biased region" description="Basic and acidic residues" evidence="1">
    <location>
        <begin position="298"/>
        <end position="328"/>
    </location>
</feature>
<dbReference type="EMBL" id="JAPEVB010000005">
    <property type="protein sequence ID" value="KAJ4387213.1"/>
    <property type="molecule type" value="Genomic_DNA"/>
</dbReference>
<accession>A0A9W9CU51</accession>
<dbReference type="InterPro" id="IPR046784">
    <property type="entry name" value="Eap1"/>
</dbReference>
<evidence type="ECO:0000313" key="2">
    <source>
        <dbReference type="EMBL" id="KAJ4387213.1"/>
    </source>
</evidence>
<evidence type="ECO:0000256" key="1">
    <source>
        <dbReference type="SAM" id="MobiDB-lite"/>
    </source>
</evidence>
<keyword evidence="3" id="KW-1185">Reference proteome</keyword>
<feature type="compositionally biased region" description="Basic and acidic residues" evidence="1">
    <location>
        <begin position="101"/>
        <end position="119"/>
    </location>
</feature>
<sequence length="791" mass="87313">MAARIRYERELLLYLKDSPLCVKPKDLPPKEEWMGPPPETVRPPAKTTTDRFKTEGSLLEQGSRRPGVDRHGSRNGTGSDGIILGPPRTNFSSTSRTAFGDSDRNDKTPRDSEFRDRFQRGKMGAIGGDIESRGNRSTNFRGRGDSDRDGEGWSTVQPRKSFGQEGAERFTGRMGGDHRHRDDRGPKERDENEGPKDSRRRTFDNEGEEGDIPRRNGLSRGKTEPWFKENTAKAVDPAERAMNRERIEKAKSWRTHDTEEKPGHSRGDRNNERYDRRWDRERETRQEREPEWMDEPAEEKNAAHTEEEFRKFMEKARGGPKPAEKAADAFEGPPGLPSFFTADTPTVHSAPAVEQRPDKFFAKFSETAVTTLGDDKPEAANAPAAKSSKFAKLFGSSQPIEVRGYTEPSTPAAGLPPPANGSGSGDAPASDADKQAFAALLSKLHLPPKQQNTPTPPNTNAYSQPPPPQPPLSQPQNVPQDPIRNLEHAFGQRNSLGSPDPPGLSYGLGRPEEPRLRSVPPPRPEIMAPRPMQPPSQPPTVRHDQMLHDLVAARHNAQSQGSGRADLPADQHSAYLMQLMQRRIPDQPVRPIESIMRQPQPQRQVPMHHFEPEPNAFVRENGPAQQRQMRPPAGFEDQFRRSEGDGRMMQLQPQPPHILQRQQIPPGLDQGIPPQQLWSGQQPPPVQRQGPMIQPPMQPGGRAPPGLPFGGPVMGNNLPPNMLPTGDNITGLPRGMPPPGFFPGGPPPPGPGFMPPPGMGVPFPGPDGFFPPGPFDGRGGMPPPGGAAFRR</sequence>
<dbReference type="AlphaFoldDB" id="A0A9W9CU51"/>
<feature type="region of interest" description="Disordered" evidence="1">
    <location>
        <begin position="401"/>
        <end position="542"/>
    </location>
</feature>
<feature type="compositionally biased region" description="Pro residues" evidence="1">
    <location>
        <begin position="464"/>
        <end position="473"/>
    </location>
</feature>
<feature type="region of interest" description="Disordered" evidence="1">
    <location>
        <begin position="660"/>
        <end position="791"/>
    </location>
</feature>
<feature type="compositionally biased region" description="Basic and acidic residues" evidence="1">
    <location>
        <begin position="142"/>
        <end position="151"/>
    </location>
</feature>
<dbReference type="Pfam" id="PF20566">
    <property type="entry name" value="Eap1"/>
    <property type="match status" value="1"/>
</dbReference>
<name>A0A9W9CU51_9PEZI</name>
<feature type="compositionally biased region" description="Basic and acidic residues" evidence="1">
    <location>
        <begin position="221"/>
        <end position="291"/>
    </location>
</feature>
<comment type="caution">
    <text evidence="2">The sequence shown here is derived from an EMBL/GenBank/DDBJ whole genome shotgun (WGS) entry which is preliminary data.</text>
</comment>
<feature type="compositionally biased region" description="Pro residues" evidence="1">
    <location>
        <begin position="735"/>
        <end position="774"/>
    </location>
</feature>
<proteinExistence type="predicted"/>
<reference evidence="2" key="1">
    <citation type="submission" date="2022-10" db="EMBL/GenBank/DDBJ databases">
        <title>Tapping the CABI collections for fungal endophytes: first genome assemblies for Collariella, Neodidymelliopsis, Ascochyta clinopodiicola, Didymella pomorum, Didymosphaeria variabile, Neocosmospora piperis and Neocucurbitaria cava.</title>
        <authorList>
            <person name="Hill R."/>
        </authorList>
    </citation>
    <scope>NUCLEOTIDE SEQUENCE</scope>
    <source>
        <strain evidence="2">IMI 355082</strain>
    </source>
</reference>
<evidence type="ECO:0000313" key="3">
    <source>
        <dbReference type="Proteomes" id="UP001140453"/>
    </source>
</evidence>
<dbReference type="Proteomes" id="UP001140453">
    <property type="component" value="Unassembled WGS sequence"/>
</dbReference>
<feature type="compositionally biased region" description="Basic and acidic residues" evidence="1">
    <location>
        <begin position="166"/>
        <end position="204"/>
    </location>
</feature>
<feature type="compositionally biased region" description="Basic and acidic residues" evidence="1">
    <location>
        <begin position="23"/>
        <end position="33"/>
    </location>
</feature>
<gene>
    <name evidence="2" type="ORF">N0V93_007802</name>
</gene>
<feature type="region of interest" description="Disordered" evidence="1">
    <location>
        <begin position="20"/>
        <end position="343"/>
    </location>
</feature>
<protein>
    <submittedName>
        <fullName evidence="2">Uncharacterized protein</fullName>
    </submittedName>
</protein>